<dbReference type="Proteomes" id="UP001218629">
    <property type="component" value="Chromosome"/>
</dbReference>
<dbReference type="SMART" id="SM00710">
    <property type="entry name" value="PbH1"/>
    <property type="match status" value="6"/>
</dbReference>
<accession>A0ABY8AJJ0</accession>
<evidence type="ECO:0000313" key="4">
    <source>
        <dbReference type="Proteomes" id="UP001218629"/>
    </source>
</evidence>
<evidence type="ECO:0000313" key="3">
    <source>
        <dbReference type="EMBL" id="WEB44085.1"/>
    </source>
</evidence>
<sequence length="366" mass="38595">MALRHMPRGARRMTHLGCAAAVLAGALGIAPPSQATPDRDDRVLVVHPGESIQRAVDAAHPGDTVAVLPGVYRESVLINKSHLVLRGTGGGTVIAPPATRAANACGQNGDGICVLAGRGDPLTDVHLRRLTVEGFRRNGVWASGTEGLTVRGVTARHNGQWGIALEKSVRSLLRDDTASENGDAGIFLANVVTEEGGAIDTRRTRIVENRLAGNRIGITARRLRNLLIAHNTVAGNCAGVFVVGDENHPKAGALTVRDNEVSRNNKHCPATKRLSFLQGSGIVLTGAEDTLVRHNLVRDNAGASPLSGGVVLFPSFVKASSDHNVISDNVVLRNSPADLINADKAGRKNVFTRNTCRTSRPAGLCR</sequence>
<dbReference type="RefSeq" id="WP_275310348.1">
    <property type="nucleotide sequence ID" value="NZ_CP095749.1"/>
</dbReference>
<proteinExistence type="predicted"/>
<keyword evidence="4" id="KW-1185">Reference proteome</keyword>
<name>A0ABY8AJJ0_9ACTN</name>
<reference evidence="3 4" key="1">
    <citation type="submission" date="2022-03" db="EMBL/GenBank/DDBJ databases">
        <title>Streptomyces yunnanensis P86,complete genome.</title>
        <authorList>
            <person name="Chen S."/>
            <person name="Zhang Q."/>
        </authorList>
    </citation>
    <scope>NUCLEOTIDE SEQUENCE [LARGE SCALE GENOMIC DNA]</scope>
    <source>
        <strain evidence="3 4">P86</strain>
    </source>
</reference>
<evidence type="ECO:0000256" key="1">
    <source>
        <dbReference type="SAM" id="SignalP"/>
    </source>
</evidence>
<dbReference type="EMBL" id="CP095749">
    <property type="protein sequence ID" value="WEB44085.1"/>
    <property type="molecule type" value="Genomic_DNA"/>
</dbReference>
<dbReference type="InterPro" id="IPR012334">
    <property type="entry name" value="Pectin_lyas_fold"/>
</dbReference>
<keyword evidence="1" id="KW-0732">Signal</keyword>
<organism evidence="3 4">
    <name type="scientific">Streptomyces yunnanensis</name>
    <dbReference type="NCBI Taxonomy" id="156453"/>
    <lineage>
        <taxon>Bacteria</taxon>
        <taxon>Bacillati</taxon>
        <taxon>Actinomycetota</taxon>
        <taxon>Actinomycetes</taxon>
        <taxon>Kitasatosporales</taxon>
        <taxon>Streptomycetaceae</taxon>
        <taxon>Streptomyces</taxon>
    </lineage>
</organism>
<evidence type="ECO:0000259" key="2">
    <source>
        <dbReference type="Pfam" id="PF13229"/>
    </source>
</evidence>
<gene>
    <name evidence="3" type="ORF">MOV08_35570</name>
</gene>
<dbReference type="InterPro" id="IPR006626">
    <property type="entry name" value="PbH1"/>
</dbReference>
<feature type="chain" id="PRO_5046722939" evidence="1">
    <location>
        <begin position="36"/>
        <end position="366"/>
    </location>
</feature>
<dbReference type="SUPFAM" id="SSF51126">
    <property type="entry name" value="Pectin lyase-like"/>
    <property type="match status" value="1"/>
</dbReference>
<dbReference type="InterPro" id="IPR011050">
    <property type="entry name" value="Pectin_lyase_fold/virulence"/>
</dbReference>
<feature type="domain" description="Right handed beta helix" evidence="2">
    <location>
        <begin position="108"/>
        <end position="248"/>
    </location>
</feature>
<dbReference type="Pfam" id="PF13229">
    <property type="entry name" value="Beta_helix"/>
    <property type="match status" value="1"/>
</dbReference>
<dbReference type="Gene3D" id="2.160.20.10">
    <property type="entry name" value="Single-stranded right-handed beta-helix, Pectin lyase-like"/>
    <property type="match status" value="1"/>
</dbReference>
<protein>
    <submittedName>
        <fullName evidence="3">Right-handed parallel beta-helix repeat-containing protein</fullName>
    </submittedName>
</protein>
<feature type="signal peptide" evidence="1">
    <location>
        <begin position="1"/>
        <end position="35"/>
    </location>
</feature>
<dbReference type="InterPro" id="IPR039448">
    <property type="entry name" value="Beta_helix"/>
</dbReference>